<evidence type="ECO:0000256" key="2">
    <source>
        <dbReference type="ARBA" id="ARBA00004394"/>
    </source>
</evidence>
<evidence type="ECO:0000256" key="13">
    <source>
        <dbReference type="SAM" id="Coils"/>
    </source>
</evidence>
<evidence type="ECO:0000313" key="17">
    <source>
        <dbReference type="Proteomes" id="UP000290582"/>
    </source>
</evidence>
<dbReference type="OrthoDB" id="365677at2759"/>
<protein>
    <submittedName>
        <fullName evidence="16">CPW-WPC family protein</fullName>
    </submittedName>
</protein>
<proteinExistence type="inferred from homology"/>
<keyword evidence="7" id="KW-0653">Protein transport</keyword>
<evidence type="ECO:0000256" key="7">
    <source>
        <dbReference type="ARBA" id="ARBA00022927"/>
    </source>
</evidence>
<evidence type="ECO:0000313" key="16">
    <source>
        <dbReference type="EMBL" id="VEV57793.1"/>
    </source>
</evidence>
<evidence type="ECO:0000256" key="3">
    <source>
        <dbReference type="ARBA" id="ARBA00008025"/>
    </source>
</evidence>
<gene>
    <name evidence="16" type="ORF">PVVCY_1201920</name>
</gene>
<feature type="domain" description="V-SNARE coiled-coil homology" evidence="15">
    <location>
        <begin position="139"/>
        <end position="199"/>
    </location>
</feature>
<dbReference type="SMART" id="SM01099">
    <property type="entry name" value="CPW_WPC"/>
    <property type="match status" value="5"/>
</dbReference>
<dbReference type="InterPro" id="IPR044565">
    <property type="entry name" value="Sec22"/>
</dbReference>
<keyword evidence="9" id="KW-0333">Golgi apparatus</keyword>
<evidence type="ECO:0000256" key="8">
    <source>
        <dbReference type="ARBA" id="ARBA00022989"/>
    </source>
</evidence>
<organism evidence="16 17">
    <name type="scientific">Plasmodium vinckei vinckei</name>
    <dbReference type="NCBI Taxonomy" id="54757"/>
    <lineage>
        <taxon>Eukaryota</taxon>
        <taxon>Sar</taxon>
        <taxon>Alveolata</taxon>
        <taxon>Apicomplexa</taxon>
        <taxon>Aconoidasida</taxon>
        <taxon>Haemosporida</taxon>
        <taxon>Plasmodiidae</taxon>
        <taxon>Plasmodium</taxon>
        <taxon>Plasmodium (Vinckeia)</taxon>
    </lineage>
</organism>
<evidence type="ECO:0000259" key="14">
    <source>
        <dbReference type="PROSITE" id="PS50859"/>
    </source>
</evidence>
<dbReference type="InterPro" id="IPR042855">
    <property type="entry name" value="V_SNARE_CC"/>
</dbReference>
<feature type="coiled-coil region" evidence="13">
    <location>
        <begin position="313"/>
        <end position="340"/>
    </location>
</feature>
<dbReference type="PROSITE" id="PS50859">
    <property type="entry name" value="LONGIN"/>
    <property type="match status" value="1"/>
</dbReference>
<dbReference type="Pfam" id="PF13774">
    <property type="entry name" value="Longin"/>
    <property type="match status" value="1"/>
</dbReference>
<dbReference type="Pfam" id="PF00957">
    <property type="entry name" value="Synaptobrevin"/>
    <property type="match status" value="1"/>
</dbReference>
<dbReference type="CDD" id="cd14824">
    <property type="entry name" value="Longin"/>
    <property type="match status" value="1"/>
</dbReference>
<dbReference type="SUPFAM" id="SSF58038">
    <property type="entry name" value="SNARE fusion complex"/>
    <property type="match status" value="1"/>
</dbReference>
<keyword evidence="10 12" id="KW-0175">Coiled coil</keyword>
<evidence type="ECO:0000259" key="15">
    <source>
        <dbReference type="PROSITE" id="PS50892"/>
    </source>
</evidence>
<dbReference type="GeneID" id="19959731"/>
<dbReference type="PANTHER" id="PTHR45837">
    <property type="entry name" value="VESICLE-TRAFFICKING PROTEIN SEC22B"/>
    <property type="match status" value="1"/>
</dbReference>
<comment type="similarity">
    <text evidence="3">Belongs to the synaptobrevin family.</text>
</comment>
<evidence type="ECO:0000256" key="12">
    <source>
        <dbReference type="PROSITE-ProRule" id="PRU00290"/>
    </source>
</evidence>
<dbReference type="VEuPathDB" id="PlasmoDB:PVVCY_1201920"/>
<name>A0A449BWJ9_PLAVN</name>
<dbReference type="Pfam" id="PF09717">
    <property type="entry name" value="CPW_WPC"/>
    <property type="match status" value="5"/>
</dbReference>
<accession>A0A449BWJ9</accession>
<sequence length="722" mass="84988">MCDAVLLCRVSDGLTLVETNSETKNMSHKFELKKLCKKLETFPKLSTIASNQFNYHFLIDNGIAYIAIFPLSYPKKLAFLFLNDICKQFNEELMIQYGTHSIDYRSIIETIEKPYSFIKFDRKIAKIKQEYKDPRSNVAIKKLNESLNEVSSIMRRNIDDILLRGENLEDVGRKAFNLKYESEKFKKASRILSLRYTMLRNNFKNGNSLSCKLMFHKTIFFWGGDLTIENENRTKEKKIAKYNYGNLKKKINIEDNEKNSAFAVPESKDKEENNIIDEEYPNKEYKKCINMVEKQFNDKELGENQAIKDDLNKLCLTKKMEDEENNKKKILQKNEKDTEEMSKHSKLTDIEQNMKEIISQLGLSNKIEISYTVLNELLSELKTCSRNYRKKCPLNWKISESNNEYCYAPDSYIGPCEKYISNDIDIGEKKQIEKKCLLFWECEKNCIQDFENSICPLDWILSDDEYCISPDNYKGSCLNKIKFIDMPNKEKSIYSNLCDIKWPCKEKCEHDYFDLCPDGWIETNDGYCLATNYNGTCQRKMNFKNLDKAMKQIYEQKCQFNYPCINSCEKNYDDLCPKSWIIFNENECAPSKYYNGNCKENYIFKNKNIEEKKNFEKLCNVSYPCLKKCQRDYSYNCPMGWKETLSFCLAPTYYKYDCNKMIKKNMNENEKKEISKNCNVFWPCSNYEIILKKLIYNNISNDDYLSIVNGPVDNTTGAIIDV</sequence>
<dbReference type="GO" id="GO:0006890">
    <property type="term" value="P:retrograde vesicle-mediated transport, Golgi to endoplasmic reticulum"/>
    <property type="evidence" value="ECO:0007669"/>
    <property type="project" value="InterPro"/>
</dbReference>
<evidence type="ECO:0000256" key="11">
    <source>
        <dbReference type="ARBA" id="ARBA00023136"/>
    </source>
</evidence>
<dbReference type="SUPFAM" id="SSF64356">
    <property type="entry name" value="SNARE-like"/>
    <property type="match status" value="1"/>
</dbReference>
<dbReference type="AlphaFoldDB" id="A0A449BWJ9"/>
<dbReference type="PROSITE" id="PS50892">
    <property type="entry name" value="V_SNARE"/>
    <property type="match status" value="1"/>
</dbReference>
<keyword evidence="8" id="KW-1133">Transmembrane helix</keyword>
<keyword evidence="4" id="KW-0813">Transport</keyword>
<dbReference type="Gene3D" id="1.20.5.110">
    <property type="match status" value="1"/>
</dbReference>
<dbReference type="GO" id="GO:0000139">
    <property type="term" value="C:Golgi membrane"/>
    <property type="evidence" value="ECO:0007669"/>
    <property type="project" value="UniProtKB-SubCell"/>
</dbReference>
<evidence type="ECO:0000256" key="6">
    <source>
        <dbReference type="ARBA" id="ARBA00022824"/>
    </source>
</evidence>
<dbReference type="GO" id="GO:0015031">
    <property type="term" value="P:protein transport"/>
    <property type="evidence" value="ECO:0007669"/>
    <property type="project" value="UniProtKB-KW"/>
</dbReference>
<dbReference type="RefSeq" id="XP_037490713.1">
    <property type="nucleotide sequence ID" value="XM_037634644.1"/>
</dbReference>
<evidence type="ECO:0000256" key="1">
    <source>
        <dbReference type="ARBA" id="ARBA00004163"/>
    </source>
</evidence>
<dbReference type="Gene3D" id="3.30.450.50">
    <property type="entry name" value="Longin domain"/>
    <property type="match status" value="1"/>
</dbReference>
<dbReference type="GO" id="GO:0006888">
    <property type="term" value="P:endoplasmic reticulum to Golgi vesicle-mediated transport"/>
    <property type="evidence" value="ECO:0007669"/>
    <property type="project" value="InterPro"/>
</dbReference>
<dbReference type="InterPro" id="IPR011012">
    <property type="entry name" value="Longin-like_dom_sf"/>
</dbReference>
<keyword evidence="5" id="KW-0812">Transmembrane</keyword>
<evidence type="ECO:0000256" key="10">
    <source>
        <dbReference type="ARBA" id="ARBA00023054"/>
    </source>
</evidence>
<dbReference type="InterPro" id="IPR006387">
    <property type="entry name" value="CPW_WPC_dom"/>
</dbReference>
<evidence type="ECO:0000256" key="4">
    <source>
        <dbReference type="ARBA" id="ARBA00022448"/>
    </source>
</evidence>
<dbReference type="SMART" id="SM01270">
    <property type="entry name" value="Longin"/>
    <property type="match status" value="1"/>
</dbReference>
<feature type="domain" description="Longin" evidence="14">
    <location>
        <begin position="6"/>
        <end position="124"/>
    </location>
</feature>
<reference evidence="16 17" key="1">
    <citation type="submission" date="2019-01" db="EMBL/GenBank/DDBJ databases">
        <authorList>
            <person name="Ramaprasad A."/>
        </authorList>
    </citation>
    <scope>NUCLEOTIDE SEQUENCE [LARGE SCALE GENOMIC DNA]</scope>
</reference>
<dbReference type="EMBL" id="LR215068">
    <property type="protein sequence ID" value="VEV57793.1"/>
    <property type="molecule type" value="Genomic_DNA"/>
</dbReference>
<dbReference type="GO" id="GO:0005789">
    <property type="term" value="C:endoplasmic reticulum membrane"/>
    <property type="evidence" value="ECO:0007669"/>
    <property type="project" value="UniProtKB-SubCell"/>
</dbReference>
<keyword evidence="11" id="KW-0472">Membrane</keyword>
<dbReference type="NCBIfam" id="TIGR01492">
    <property type="entry name" value="CPW_WPC"/>
    <property type="match status" value="5"/>
</dbReference>
<comment type="subcellular location">
    <subcellularLocation>
        <location evidence="1">Endoplasmic reticulum membrane</location>
        <topology evidence="1">Single-pass type IV membrane protein</topology>
    </subcellularLocation>
    <subcellularLocation>
        <location evidence="2">Golgi apparatus membrane</location>
    </subcellularLocation>
</comment>
<dbReference type="KEGG" id="pvv:PVVCY_1201920"/>
<dbReference type="CDD" id="cd15866">
    <property type="entry name" value="R-SNARE_SEC22"/>
    <property type="match status" value="1"/>
</dbReference>
<evidence type="ECO:0000256" key="5">
    <source>
        <dbReference type="ARBA" id="ARBA00022692"/>
    </source>
</evidence>
<dbReference type="Proteomes" id="UP000290582">
    <property type="component" value="Chromosome PVVCY_12"/>
</dbReference>
<dbReference type="GO" id="GO:0005484">
    <property type="term" value="F:SNAP receptor activity"/>
    <property type="evidence" value="ECO:0007669"/>
    <property type="project" value="InterPro"/>
</dbReference>
<dbReference type="InterPro" id="IPR010908">
    <property type="entry name" value="Longin_dom"/>
</dbReference>
<evidence type="ECO:0000256" key="9">
    <source>
        <dbReference type="ARBA" id="ARBA00023034"/>
    </source>
</evidence>
<keyword evidence="6" id="KW-0256">Endoplasmic reticulum</keyword>